<accession>A0A928Z6A5</accession>
<protein>
    <recommendedName>
        <fullName evidence="3">Transposase</fullName>
    </recommendedName>
</protein>
<proteinExistence type="predicted"/>
<dbReference type="Proteomes" id="UP000625316">
    <property type="component" value="Unassembled WGS sequence"/>
</dbReference>
<evidence type="ECO:0008006" key="3">
    <source>
        <dbReference type="Google" id="ProtNLM"/>
    </source>
</evidence>
<dbReference type="AlphaFoldDB" id="A0A928Z6A5"/>
<reference evidence="1" key="1">
    <citation type="submission" date="2020-10" db="EMBL/GenBank/DDBJ databases">
        <authorList>
            <person name="Castelo-Branco R."/>
            <person name="Eusebio N."/>
            <person name="Adriana R."/>
            <person name="Vieira A."/>
            <person name="Brugerolle De Fraissinette N."/>
            <person name="Rezende De Castro R."/>
            <person name="Schneider M.P."/>
            <person name="Vasconcelos V."/>
            <person name="Leao P.N."/>
        </authorList>
    </citation>
    <scope>NUCLEOTIDE SEQUENCE</scope>
    <source>
        <strain evidence="1">LEGE 11480</strain>
    </source>
</reference>
<evidence type="ECO:0000313" key="1">
    <source>
        <dbReference type="EMBL" id="MBE9032418.1"/>
    </source>
</evidence>
<evidence type="ECO:0000313" key="2">
    <source>
        <dbReference type="Proteomes" id="UP000625316"/>
    </source>
</evidence>
<keyword evidence="2" id="KW-1185">Reference proteome</keyword>
<comment type="caution">
    <text evidence="1">The sequence shown here is derived from an EMBL/GenBank/DDBJ whole genome shotgun (WGS) entry which is preliminary data.</text>
</comment>
<name>A0A928Z6A5_9CYAN</name>
<dbReference type="EMBL" id="JADEXQ010000104">
    <property type="protein sequence ID" value="MBE9032418.1"/>
    <property type="molecule type" value="Genomic_DNA"/>
</dbReference>
<gene>
    <name evidence="1" type="ORF">IQ266_22020</name>
</gene>
<sequence>MIGRLDDPQQQHEASTAAYVLSGLKLEPRVIGQIIRRDLMQESATYQVIKEEGHQEGRQEEKETVARNLLQERIEIAVIARTTGLSVEAIQALQ</sequence>
<organism evidence="1 2">
    <name type="scientific">Romeriopsis navalis LEGE 11480</name>
    <dbReference type="NCBI Taxonomy" id="2777977"/>
    <lineage>
        <taxon>Bacteria</taxon>
        <taxon>Bacillati</taxon>
        <taxon>Cyanobacteriota</taxon>
        <taxon>Cyanophyceae</taxon>
        <taxon>Leptolyngbyales</taxon>
        <taxon>Leptolyngbyaceae</taxon>
        <taxon>Romeriopsis</taxon>
        <taxon>Romeriopsis navalis</taxon>
    </lineage>
</organism>